<sequence>MSSPHFDDDVTPAQALIVVDVQNDFCEGGALGVNGGTSVARSLNSLTDDYGIVVATRDYHIDPGAHFSDDPDFVDTWPPHCRVGTDGVAFSPEFDTSDVQEVFSKGAYSAAYSGFEGASDDGTTLADWLRAHDVRSVDVVGIATDHCVRATAVDAANEGFDTRVLLNFTAAVSEPTANAALTSMRDAGVTLVGDLVYGGQAAS</sequence>
<comment type="caution">
    <text evidence="9">The sequence shown here is derived from an EMBL/GenBank/DDBJ whole genome shotgun (WGS) entry which is preliminary data.</text>
</comment>
<dbReference type="EMBL" id="LDTZ01000025">
    <property type="protein sequence ID" value="KNA89465.1"/>
    <property type="molecule type" value="Genomic_DNA"/>
</dbReference>
<evidence type="ECO:0000256" key="1">
    <source>
        <dbReference type="ARBA" id="ARBA00006336"/>
    </source>
</evidence>
<dbReference type="Gene3D" id="3.40.50.850">
    <property type="entry name" value="Isochorismatase-like"/>
    <property type="match status" value="1"/>
</dbReference>
<organism evidence="9 10">
    <name type="scientific">Gordonia jacobaea</name>
    <dbReference type="NCBI Taxonomy" id="122202"/>
    <lineage>
        <taxon>Bacteria</taxon>
        <taxon>Bacillati</taxon>
        <taxon>Actinomycetota</taxon>
        <taxon>Actinomycetes</taxon>
        <taxon>Mycobacteriales</taxon>
        <taxon>Gordoniaceae</taxon>
        <taxon>Gordonia</taxon>
    </lineage>
</organism>
<protein>
    <recommendedName>
        <fullName evidence="6">nicotinamidase</fullName>
        <ecNumber evidence="6">3.5.1.19</ecNumber>
    </recommendedName>
    <alternativeName>
        <fullName evidence="7">Nicotinamide deamidase</fullName>
    </alternativeName>
</protein>
<evidence type="ECO:0000256" key="3">
    <source>
        <dbReference type="ARBA" id="ARBA00022723"/>
    </source>
</evidence>
<evidence type="ECO:0000256" key="5">
    <source>
        <dbReference type="ARBA" id="ARBA00037900"/>
    </source>
</evidence>
<keyword evidence="4" id="KW-0378">Hydrolase</keyword>
<dbReference type="EC" id="3.5.1.19" evidence="6"/>
<evidence type="ECO:0000259" key="8">
    <source>
        <dbReference type="Pfam" id="PF00857"/>
    </source>
</evidence>
<dbReference type="PANTHER" id="PTHR11080">
    <property type="entry name" value="PYRAZINAMIDASE/NICOTINAMIDASE"/>
    <property type="match status" value="1"/>
</dbReference>
<comment type="pathway">
    <text evidence="5">Cofactor biosynthesis; nicotinate biosynthesis; nicotinate from nicotinamide: step 1/1.</text>
</comment>
<dbReference type="Pfam" id="PF00857">
    <property type="entry name" value="Isochorismatase"/>
    <property type="match status" value="1"/>
</dbReference>
<keyword evidence="10" id="KW-1185">Reference proteome</keyword>
<dbReference type="SUPFAM" id="SSF52499">
    <property type="entry name" value="Isochorismatase-like hydrolases"/>
    <property type="match status" value="1"/>
</dbReference>
<dbReference type="PANTHER" id="PTHR11080:SF2">
    <property type="entry name" value="LD05707P"/>
    <property type="match status" value="1"/>
</dbReference>
<accession>A0ABR5I782</accession>
<evidence type="ECO:0000313" key="9">
    <source>
        <dbReference type="EMBL" id="KNA89465.1"/>
    </source>
</evidence>
<evidence type="ECO:0000313" key="10">
    <source>
        <dbReference type="Proteomes" id="UP000037247"/>
    </source>
</evidence>
<reference evidence="9 10" key="1">
    <citation type="submission" date="2015-05" db="EMBL/GenBank/DDBJ databases">
        <title>Draft genome sequence of the bacterium Gordonia jacobaea a new member of the Gordonia genus.</title>
        <authorList>
            <person name="Jimenez-Galisteo G."/>
            <person name="Dominguez A."/>
            <person name="Munoz E."/>
            <person name="Vinas M."/>
        </authorList>
    </citation>
    <scope>NUCLEOTIDE SEQUENCE [LARGE SCALE GENOMIC DNA]</scope>
    <source>
        <strain evidence="10">mv1</strain>
    </source>
</reference>
<dbReference type="RefSeq" id="WP_049700926.1">
    <property type="nucleotide sequence ID" value="NZ_JAQDQF010000001.1"/>
</dbReference>
<proteinExistence type="inferred from homology"/>
<dbReference type="Proteomes" id="UP000037247">
    <property type="component" value="Unassembled WGS sequence"/>
</dbReference>
<gene>
    <name evidence="9" type="ORF">ABW18_20960</name>
</gene>
<keyword evidence="2" id="KW-0662">Pyridine nucleotide biosynthesis</keyword>
<evidence type="ECO:0000256" key="7">
    <source>
        <dbReference type="ARBA" id="ARBA00043224"/>
    </source>
</evidence>
<evidence type="ECO:0000256" key="6">
    <source>
        <dbReference type="ARBA" id="ARBA00039017"/>
    </source>
</evidence>
<dbReference type="InterPro" id="IPR000868">
    <property type="entry name" value="Isochorismatase-like_dom"/>
</dbReference>
<dbReference type="InterPro" id="IPR036380">
    <property type="entry name" value="Isochorismatase-like_sf"/>
</dbReference>
<dbReference type="InterPro" id="IPR052347">
    <property type="entry name" value="Isochorismatase_Nicotinamidase"/>
</dbReference>
<evidence type="ECO:0000256" key="4">
    <source>
        <dbReference type="ARBA" id="ARBA00022801"/>
    </source>
</evidence>
<keyword evidence="3" id="KW-0479">Metal-binding</keyword>
<name>A0ABR5I782_9ACTN</name>
<feature type="domain" description="Isochorismatase-like" evidence="8">
    <location>
        <begin position="15"/>
        <end position="191"/>
    </location>
</feature>
<comment type="similarity">
    <text evidence="1">Belongs to the isochorismatase family.</text>
</comment>
<evidence type="ECO:0000256" key="2">
    <source>
        <dbReference type="ARBA" id="ARBA00022642"/>
    </source>
</evidence>